<keyword evidence="2" id="KW-1185">Reference proteome</keyword>
<organism evidence="1 2">
    <name type="scientific">Paraburkholderia dinghuensis</name>
    <dbReference type="NCBI Taxonomy" id="2305225"/>
    <lineage>
        <taxon>Bacteria</taxon>
        <taxon>Pseudomonadati</taxon>
        <taxon>Pseudomonadota</taxon>
        <taxon>Betaproteobacteria</taxon>
        <taxon>Burkholderiales</taxon>
        <taxon>Burkholderiaceae</taxon>
        <taxon>Paraburkholderia</taxon>
    </lineage>
</organism>
<dbReference type="RefSeq" id="WP_124149012.1">
    <property type="nucleotide sequence ID" value="NZ_RQIS01000001.1"/>
</dbReference>
<gene>
    <name evidence="1" type="ORF">D1Y85_00095</name>
</gene>
<dbReference type="Proteomes" id="UP000272778">
    <property type="component" value="Unassembled WGS sequence"/>
</dbReference>
<evidence type="ECO:0000313" key="2">
    <source>
        <dbReference type="Proteomes" id="UP000272778"/>
    </source>
</evidence>
<proteinExistence type="predicted"/>
<evidence type="ECO:0000313" key="1">
    <source>
        <dbReference type="EMBL" id="RQH09606.1"/>
    </source>
</evidence>
<reference evidence="1 2" key="1">
    <citation type="submission" date="2018-11" db="EMBL/GenBank/DDBJ databases">
        <title>Paraburkholderia sp. DHOA04, isolated from soil.</title>
        <authorList>
            <person name="Gao Z.-H."/>
            <person name="Qiu L.-H."/>
            <person name="Fu J.-C."/>
        </authorList>
    </citation>
    <scope>NUCLEOTIDE SEQUENCE [LARGE SCALE GENOMIC DNA]</scope>
    <source>
        <strain evidence="1 2">DHOA04</strain>
    </source>
</reference>
<dbReference type="OrthoDB" id="9131169at2"/>
<dbReference type="EMBL" id="RQIS01000001">
    <property type="protein sequence ID" value="RQH09606.1"/>
    <property type="molecule type" value="Genomic_DNA"/>
</dbReference>
<protein>
    <submittedName>
        <fullName evidence="1">Uncharacterized protein</fullName>
    </submittedName>
</protein>
<sequence>MARQRKESDEDRQQSAIYLANCLWKGKDRELKAQEIVEGLLGLPKEFFADHMYVRRTRTRNGPGPLKVRGLHEVDYVVKSQLGCDKGRLDEQYVFELGLRQLLNRKLPPSGIARLLSRRHGAQVIFEKGCTRMRGGHLPETKPGRPKKWTKVTPAEARAALEEWIDEIEAYGCRVMDAEQWLDWFKYADPAETMEVFLQTWADAWPLGEAPCPPIYGLDLELWEHNGMLGSTAFVDRLILVTESDMPYSVYHARFEQPKRKSSLCSPEITAEQFDGDEWETEWHGDDIGARAIDRNAQIARSEADAATLIDRTRRRKSGGVN</sequence>
<comment type="caution">
    <text evidence="1">The sequence shown here is derived from an EMBL/GenBank/DDBJ whole genome shotgun (WGS) entry which is preliminary data.</text>
</comment>
<accession>A0A3N6QAJ6</accession>
<name>A0A3N6QAJ6_9BURK</name>
<dbReference type="AlphaFoldDB" id="A0A3N6QAJ6"/>